<dbReference type="EMBL" id="QIBZ01000006">
    <property type="protein sequence ID" value="RNM35509.1"/>
    <property type="molecule type" value="Genomic_DNA"/>
</dbReference>
<protein>
    <submittedName>
        <fullName evidence="2">NADH:ubiquinone oxidoreductase</fullName>
    </submittedName>
</protein>
<dbReference type="InterPro" id="IPR001268">
    <property type="entry name" value="NADH_UbQ_OxRdtase_30kDa_su"/>
</dbReference>
<keyword evidence="3" id="KW-1185">Reference proteome</keyword>
<proteinExistence type="predicted"/>
<keyword evidence="2" id="KW-0830">Ubiquinone</keyword>
<dbReference type="SUPFAM" id="SSF143243">
    <property type="entry name" value="Nqo5-like"/>
    <property type="match status" value="1"/>
</dbReference>
<feature type="domain" description="NADH:ubiquinone oxidoreductase 30kDa subunit" evidence="1">
    <location>
        <begin position="11"/>
        <end position="96"/>
    </location>
</feature>
<evidence type="ECO:0000313" key="2">
    <source>
        <dbReference type="EMBL" id="RNM35509.1"/>
    </source>
</evidence>
<dbReference type="Proteomes" id="UP000271472">
    <property type="component" value="Unassembled WGS sequence"/>
</dbReference>
<name>A0A3N0IEM9_9ACTN</name>
<accession>A0A3N0IEM9</accession>
<comment type="caution">
    <text evidence="2">The sequence shown here is derived from an EMBL/GenBank/DDBJ whole genome shotgun (WGS) entry which is preliminary data.</text>
</comment>
<dbReference type="AlphaFoldDB" id="A0A3N0IEM9"/>
<gene>
    <name evidence="2" type="ORF">DMP05_04725</name>
</gene>
<dbReference type="GeneID" id="98662041"/>
<reference evidence="3" key="1">
    <citation type="submission" date="2018-05" db="EMBL/GenBank/DDBJ databases">
        <title>Genome Sequencing of selected type strains of the family Eggerthellaceae.</title>
        <authorList>
            <person name="Danylec N."/>
            <person name="Stoll D.A."/>
            <person name="Doetsch A."/>
            <person name="Huch M."/>
        </authorList>
    </citation>
    <scope>NUCLEOTIDE SEQUENCE [LARGE SCALE GENOMIC DNA]</scope>
    <source>
        <strain evidence="3">DSM 22006</strain>
    </source>
</reference>
<dbReference type="GO" id="GO:0008137">
    <property type="term" value="F:NADH dehydrogenase (ubiquinone) activity"/>
    <property type="evidence" value="ECO:0007669"/>
    <property type="project" value="InterPro"/>
</dbReference>
<evidence type="ECO:0000259" key="1">
    <source>
        <dbReference type="Pfam" id="PF00329"/>
    </source>
</evidence>
<dbReference type="Pfam" id="PF00329">
    <property type="entry name" value="Complex1_30kDa"/>
    <property type="match status" value="1"/>
</dbReference>
<dbReference type="RefSeq" id="WP_123219435.1">
    <property type="nucleotide sequence ID" value="NZ_JACHYQ010000001.1"/>
</dbReference>
<dbReference type="Gene3D" id="3.30.460.80">
    <property type="entry name" value="NADH:ubiquinone oxidoreductase, 30kDa subunit"/>
    <property type="match status" value="1"/>
</dbReference>
<sequence length="209" mass="22385">MAQHFEDISIDDILSVAEREHEAHSRFVQVLCINGEEGIDLVYSYQKTADQGYAMHNYRVHGVKPETHIPSVTKFYLVAFPFENEAHDLFGVQVDDIAIDFKGGFYKVAMDKPMTVISPAQKAAREKAAKLAAAKAAKAAKAAQEAASKAKAAAGEGVQAAPAIDWEAERAKVEAKCANLTEDKAAKVMAAFEAKVCAAQGDASAKGGE</sequence>
<organism evidence="2 3">
    <name type="scientific">Slackia isoflavoniconvertens</name>
    <dbReference type="NCBI Taxonomy" id="572010"/>
    <lineage>
        <taxon>Bacteria</taxon>
        <taxon>Bacillati</taxon>
        <taxon>Actinomycetota</taxon>
        <taxon>Coriobacteriia</taxon>
        <taxon>Eggerthellales</taxon>
        <taxon>Eggerthellaceae</taxon>
        <taxon>Slackia</taxon>
    </lineage>
</organism>
<evidence type="ECO:0000313" key="3">
    <source>
        <dbReference type="Proteomes" id="UP000271472"/>
    </source>
</evidence>
<dbReference type="OrthoDB" id="3178054at2"/>
<dbReference type="InterPro" id="IPR037232">
    <property type="entry name" value="NADH_quin_OxRdtase_su_C/D-like"/>
</dbReference>